<dbReference type="EC" id="2.7.2.11" evidence="8"/>
<dbReference type="GO" id="GO:0003723">
    <property type="term" value="F:RNA binding"/>
    <property type="evidence" value="ECO:0007669"/>
    <property type="project" value="InterPro"/>
</dbReference>
<keyword evidence="6 8" id="KW-0418">Kinase</keyword>
<dbReference type="GO" id="GO:0055129">
    <property type="term" value="P:L-proline biosynthetic process"/>
    <property type="evidence" value="ECO:0007669"/>
    <property type="project" value="UniProtKB-UniRule"/>
</dbReference>
<dbReference type="SMART" id="SM00359">
    <property type="entry name" value="PUA"/>
    <property type="match status" value="1"/>
</dbReference>
<evidence type="ECO:0000259" key="9">
    <source>
        <dbReference type="SMART" id="SM00359"/>
    </source>
</evidence>
<dbReference type="InterPro" id="IPR005715">
    <property type="entry name" value="Glu_5kinase/COase_Synthase"/>
</dbReference>
<dbReference type="Gene3D" id="3.40.1160.10">
    <property type="entry name" value="Acetylglutamate kinase-like"/>
    <property type="match status" value="1"/>
</dbReference>
<dbReference type="Gene3D" id="2.30.130.10">
    <property type="entry name" value="PUA domain"/>
    <property type="match status" value="1"/>
</dbReference>
<dbReference type="InterPro" id="IPR015947">
    <property type="entry name" value="PUA-like_sf"/>
</dbReference>
<dbReference type="InterPro" id="IPR019797">
    <property type="entry name" value="Glutamate_5-kinase_CS"/>
</dbReference>
<dbReference type="InterPro" id="IPR041739">
    <property type="entry name" value="G5K_ProB"/>
</dbReference>
<dbReference type="FunFam" id="3.40.1160.10:FF:000018">
    <property type="entry name" value="Glutamate 5-kinase"/>
    <property type="match status" value="1"/>
</dbReference>
<feature type="binding site" evidence="8">
    <location>
        <position position="146"/>
    </location>
    <ligand>
        <name>substrate</name>
    </ligand>
</feature>
<evidence type="ECO:0000256" key="5">
    <source>
        <dbReference type="ARBA" id="ARBA00022741"/>
    </source>
</evidence>
<keyword evidence="11" id="KW-1185">Reference proteome</keyword>
<evidence type="ECO:0000256" key="1">
    <source>
        <dbReference type="ARBA" id="ARBA00022490"/>
    </source>
</evidence>
<evidence type="ECO:0000256" key="7">
    <source>
        <dbReference type="ARBA" id="ARBA00022840"/>
    </source>
</evidence>
<dbReference type="Pfam" id="PF00696">
    <property type="entry name" value="AA_kinase"/>
    <property type="match status" value="1"/>
</dbReference>
<dbReference type="SUPFAM" id="SSF88697">
    <property type="entry name" value="PUA domain-like"/>
    <property type="match status" value="1"/>
</dbReference>
<dbReference type="RefSeq" id="WP_084051961.1">
    <property type="nucleotide sequence ID" value="NZ_FWWT01000005.1"/>
</dbReference>
<dbReference type="STRING" id="656914.SAMN00017405_0860"/>
<dbReference type="PROSITE" id="PS00902">
    <property type="entry name" value="GLUTAMATE_5_KINASE"/>
    <property type="match status" value="1"/>
</dbReference>
<dbReference type="CDD" id="cd04242">
    <property type="entry name" value="AAK_G5K_ProB"/>
    <property type="match status" value="1"/>
</dbReference>
<feature type="binding site" evidence="8">
    <location>
        <position position="19"/>
    </location>
    <ligand>
        <name>ATP</name>
        <dbReference type="ChEBI" id="CHEBI:30616"/>
    </ligand>
</feature>
<dbReference type="AlphaFoldDB" id="A0A1W1UHU9"/>
<comment type="catalytic activity">
    <reaction evidence="8">
        <text>L-glutamate + ATP = L-glutamyl 5-phosphate + ADP</text>
        <dbReference type="Rhea" id="RHEA:14877"/>
        <dbReference type="ChEBI" id="CHEBI:29985"/>
        <dbReference type="ChEBI" id="CHEBI:30616"/>
        <dbReference type="ChEBI" id="CHEBI:58274"/>
        <dbReference type="ChEBI" id="CHEBI:456216"/>
        <dbReference type="EC" id="2.7.2.11"/>
    </reaction>
</comment>
<dbReference type="NCBIfam" id="TIGR01027">
    <property type="entry name" value="proB"/>
    <property type="match status" value="1"/>
</dbReference>
<dbReference type="EMBL" id="FWWT01000005">
    <property type="protein sequence ID" value="SMB80334.1"/>
    <property type="molecule type" value="Genomic_DNA"/>
</dbReference>
<evidence type="ECO:0000313" key="11">
    <source>
        <dbReference type="Proteomes" id="UP000192731"/>
    </source>
</evidence>
<keyword evidence="7 8" id="KW-0067">ATP-binding</keyword>
<keyword evidence="5 8" id="KW-0547">Nucleotide-binding</keyword>
<dbReference type="PANTHER" id="PTHR43654:SF1">
    <property type="entry name" value="ISOPENTENYL PHOSPHATE KINASE"/>
    <property type="match status" value="1"/>
</dbReference>
<feature type="binding site" evidence="8">
    <location>
        <begin position="178"/>
        <end position="179"/>
    </location>
    <ligand>
        <name>ATP</name>
        <dbReference type="ChEBI" id="CHEBI:30616"/>
    </ligand>
</feature>
<dbReference type="PROSITE" id="PS50890">
    <property type="entry name" value="PUA"/>
    <property type="match status" value="1"/>
</dbReference>
<protein>
    <recommendedName>
        <fullName evidence="8">Glutamate 5-kinase</fullName>
        <ecNumber evidence="8">2.7.2.11</ecNumber>
    </recommendedName>
    <alternativeName>
        <fullName evidence="8">Gamma-glutamyl kinase</fullName>
        <shortName evidence="8">GK</shortName>
    </alternativeName>
</protein>
<feature type="binding site" evidence="8">
    <location>
        <begin position="220"/>
        <end position="226"/>
    </location>
    <ligand>
        <name>ATP</name>
        <dbReference type="ChEBI" id="CHEBI:30616"/>
    </ligand>
</feature>
<dbReference type="CDD" id="cd21157">
    <property type="entry name" value="PUA_G5K"/>
    <property type="match status" value="1"/>
</dbReference>
<feature type="binding site" evidence="8">
    <location>
        <position position="59"/>
    </location>
    <ligand>
        <name>substrate</name>
    </ligand>
</feature>
<feature type="binding site" evidence="8">
    <location>
        <position position="158"/>
    </location>
    <ligand>
        <name>substrate</name>
    </ligand>
</feature>
<organism evidence="10 11">
    <name type="scientific">Desulfonispora thiosulfatigenes DSM 11270</name>
    <dbReference type="NCBI Taxonomy" id="656914"/>
    <lineage>
        <taxon>Bacteria</taxon>
        <taxon>Bacillati</taxon>
        <taxon>Bacillota</taxon>
        <taxon>Clostridia</taxon>
        <taxon>Eubacteriales</taxon>
        <taxon>Peptococcaceae</taxon>
        <taxon>Desulfonispora</taxon>
    </lineage>
</organism>
<keyword evidence="1 8" id="KW-0963">Cytoplasm</keyword>
<dbReference type="InterPro" id="IPR036393">
    <property type="entry name" value="AceGlu_kinase-like_sf"/>
</dbReference>
<comment type="pathway">
    <text evidence="8">Amino-acid biosynthesis; L-proline biosynthesis; L-glutamate 5-semialdehyde from L-glutamate: step 1/2.</text>
</comment>
<evidence type="ECO:0000256" key="4">
    <source>
        <dbReference type="ARBA" id="ARBA00022679"/>
    </source>
</evidence>
<evidence type="ECO:0000256" key="2">
    <source>
        <dbReference type="ARBA" id="ARBA00022605"/>
    </source>
</evidence>
<dbReference type="Pfam" id="PF01472">
    <property type="entry name" value="PUA"/>
    <property type="match status" value="1"/>
</dbReference>
<dbReference type="PRINTS" id="PR00474">
    <property type="entry name" value="GLU5KINASE"/>
</dbReference>
<evidence type="ECO:0000313" key="10">
    <source>
        <dbReference type="EMBL" id="SMB80334.1"/>
    </source>
</evidence>
<sequence>MCENEYKNMIKNAHRIVFKVGTSTLTHSTGKLNLNLIEKLVRQLADLIYQGKEVLLVTSGAVGAGMGVLGFKDKPRTIPEKQACAAVGQGVLVHIYEKIFSEYGAKVAQLLLTRADLNDRNRFLNARNTLLTLLKCGVVPIINENDTVAVDEMKFGDNDTLSSLVAGLVDADLLLLLSDIDGLYTGDPNEDPNACLIETVEEIDESIESVAGGAGSKFASGGMITKVLAAKIAVKAGIPMIITNGIKIENISRIFQGEKIGTLFIPPKEVNTQTRKRWIAFSSKSEGKIWVDCGAFEAINDKGKSLLPRGIVKIEGSFNVGHVVSIINHEAREFARGIVNYDSSEIEQIKGVKCEDIIKIIGHKDYDEVIHRDNLAIR</sequence>
<dbReference type="OrthoDB" id="9804434at2"/>
<evidence type="ECO:0000256" key="3">
    <source>
        <dbReference type="ARBA" id="ARBA00022650"/>
    </source>
</evidence>
<reference evidence="10 11" key="1">
    <citation type="submission" date="2017-04" db="EMBL/GenBank/DDBJ databases">
        <authorList>
            <person name="Afonso C.L."/>
            <person name="Miller P.J."/>
            <person name="Scott M.A."/>
            <person name="Spackman E."/>
            <person name="Goraichik I."/>
            <person name="Dimitrov K.M."/>
            <person name="Suarez D.L."/>
            <person name="Swayne D.E."/>
        </authorList>
    </citation>
    <scope>NUCLEOTIDE SEQUENCE [LARGE SCALE GENOMIC DNA]</scope>
    <source>
        <strain evidence="10 11">DSM 11270</strain>
    </source>
</reference>
<evidence type="ECO:0000256" key="8">
    <source>
        <dbReference type="HAMAP-Rule" id="MF_00456"/>
    </source>
</evidence>
<name>A0A1W1UHU9_DESTI</name>
<dbReference type="FunFam" id="2.30.130.10:FF:000007">
    <property type="entry name" value="Glutamate 5-kinase"/>
    <property type="match status" value="1"/>
</dbReference>
<dbReference type="InterPro" id="IPR001057">
    <property type="entry name" value="Glu/AcGlu_kinase"/>
</dbReference>
<dbReference type="UniPathway" id="UPA00098">
    <property type="reaction ID" value="UER00359"/>
</dbReference>
<comment type="similarity">
    <text evidence="8">Belongs to the glutamate 5-kinase family.</text>
</comment>
<dbReference type="InterPro" id="IPR036974">
    <property type="entry name" value="PUA_sf"/>
</dbReference>
<dbReference type="PIRSF" id="PIRSF000729">
    <property type="entry name" value="GK"/>
    <property type="match status" value="1"/>
</dbReference>
<keyword evidence="2 8" id="KW-0028">Amino-acid biosynthesis</keyword>
<gene>
    <name evidence="8" type="primary">proB</name>
    <name evidence="10" type="ORF">SAMN00017405_0860</name>
</gene>
<keyword evidence="4 8" id="KW-0808">Transferase</keyword>
<dbReference type="GO" id="GO:0005524">
    <property type="term" value="F:ATP binding"/>
    <property type="evidence" value="ECO:0007669"/>
    <property type="project" value="UniProtKB-KW"/>
</dbReference>
<accession>A0A1W1UHU9</accession>
<comment type="function">
    <text evidence="8">Catalyzes the transfer of a phosphate group to glutamate to form L-glutamate 5-phosphate.</text>
</comment>
<dbReference type="GO" id="GO:0004349">
    <property type="term" value="F:glutamate 5-kinase activity"/>
    <property type="evidence" value="ECO:0007669"/>
    <property type="project" value="UniProtKB-UniRule"/>
</dbReference>
<proteinExistence type="inferred from homology"/>
<evidence type="ECO:0000256" key="6">
    <source>
        <dbReference type="ARBA" id="ARBA00022777"/>
    </source>
</evidence>
<dbReference type="HAMAP" id="MF_00456">
    <property type="entry name" value="ProB"/>
    <property type="match status" value="1"/>
</dbReference>
<dbReference type="InterPro" id="IPR011529">
    <property type="entry name" value="Glu_5kinase"/>
</dbReference>
<comment type="subcellular location">
    <subcellularLocation>
        <location evidence="8">Cytoplasm</location>
    </subcellularLocation>
</comment>
<feature type="domain" description="PUA" evidence="9">
    <location>
        <begin position="287"/>
        <end position="370"/>
    </location>
</feature>
<dbReference type="Proteomes" id="UP000192731">
    <property type="component" value="Unassembled WGS sequence"/>
</dbReference>
<dbReference type="InterPro" id="IPR001048">
    <property type="entry name" value="Asp/Glu/Uridylate_kinase"/>
</dbReference>
<dbReference type="GO" id="GO:0005829">
    <property type="term" value="C:cytosol"/>
    <property type="evidence" value="ECO:0007669"/>
    <property type="project" value="TreeGrafter"/>
</dbReference>
<dbReference type="PANTHER" id="PTHR43654">
    <property type="entry name" value="GLUTAMATE 5-KINASE"/>
    <property type="match status" value="1"/>
</dbReference>
<dbReference type="InterPro" id="IPR002478">
    <property type="entry name" value="PUA"/>
</dbReference>
<dbReference type="SUPFAM" id="SSF53633">
    <property type="entry name" value="Carbamate kinase-like"/>
    <property type="match status" value="1"/>
</dbReference>
<keyword evidence="3 8" id="KW-0641">Proline biosynthesis</keyword>